<evidence type="ECO:0000313" key="4">
    <source>
        <dbReference type="Proteomes" id="UP000576082"/>
    </source>
</evidence>
<feature type="signal peptide" evidence="2">
    <location>
        <begin position="1"/>
        <end position="27"/>
    </location>
</feature>
<organism evidence="3 4">
    <name type="scientific">Flammeovirga aprica JL-4</name>
    <dbReference type="NCBI Taxonomy" id="694437"/>
    <lineage>
        <taxon>Bacteria</taxon>
        <taxon>Pseudomonadati</taxon>
        <taxon>Bacteroidota</taxon>
        <taxon>Cytophagia</taxon>
        <taxon>Cytophagales</taxon>
        <taxon>Flammeovirgaceae</taxon>
        <taxon>Flammeovirga</taxon>
    </lineage>
</organism>
<keyword evidence="1" id="KW-0175">Coiled coil</keyword>
<feature type="coiled-coil region" evidence="1">
    <location>
        <begin position="941"/>
        <end position="968"/>
    </location>
</feature>
<evidence type="ECO:0000313" key="3">
    <source>
        <dbReference type="EMBL" id="NME70878.1"/>
    </source>
</evidence>
<proteinExistence type="predicted"/>
<evidence type="ECO:0000256" key="2">
    <source>
        <dbReference type="SAM" id="SignalP"/>
    </source>
</evidence>
<sequence>MNSYSKINKMLLPLLFLMLWNSLEGWAQQQPVRAQLFLNAPYSLYLEDYYTINTSGIQANLTLKDTYEEQREVYLSLRIESTTVKLETPLGFVPQTSIILYPNTVETLNGDQLSEYFQLSNLVVSGPQGARVASSGRLPEGFYNFSIKVIDKLSGQVLSNEAIASAWMQLSEPPMVTSPMNELLIDPQDPQTVQFSWQMTDMMPMGATGIEYKVWLYELTDETISNPALAISNSKALPIFESEPITLNNFTYDISMPDLERGKVYIYQIQAYDVGGRALFKNAGKSVVQWFRYGYPEGGIIEITKPENEASLPLKGKKSFIWSATDKRIENQPFNYKVTIVEVKGEQTAEEAVLNNPVWYSSQFPTMRSVNGHTWNFDEKLPGKEVKYAWKVECVSGAQLVAESEPQFFYGPPVMESFKIGGHEVKVVEVKNKDTNHFSGTGTLNVGENRFVEVEFNDLYMRDPAGIGRWFVQQGEIYYDIPEDSWMSEFELSPSEEERNGVSYFRADSLKLNPKGLYIKGKMDWPFPLANIGKFDGSIQTEKGWLIFNNFLPQGTLQFLTEENDLELLDPMNFGFRFRYPSVASILDKEKYKVSLFGDVLLPDNLDSETGGRIKVPFAGIKHPFSFDFVGELEKFRALNGSGFWIEPTSIHMDLSEQGSHGKFATDKLWKGIYIKKFKLHAFQRIDHKDRLRIDENIIVEKEDDDLTDAWVTGTGLHLKWEQFYNDIIYMHGFKGNLKHASLTVDKGLFKAGEVNGEILLPILSEEKQFSFTMNLSGSGFRNGAFDDLDQQVFTINKGLRETELHLTVHKPKFSGDDFVEMSLDIDWPELSAKIKNVGNFRIWSNYAIGFLAPNGTGALTNVINTTFDRYPMSIEGVGVGTSEGVYAIGVTAKVVMGDDVSGKDGAPSVNIYSSTHSKYAPKVLGNTDIDYSIKSPELVIEEKKFEYEKAQKELESKLAEAKKTALEGIPQLPEIRGQIDVLGSLTEAQEEENLQQEKLGGVRALLNDQQREIFDEIVAAMVDELTNPITSKIDTVAGRLERNVNNKINKLVKNQTQKLNVHIESVVSKIGGEVSIVVENTSPVDISTDIEVIIKGVNRGIQAHVTNSLVDAVRENVQDSITHLAKTVFALRVNNKIRSLSHQVALSILNGAVDTKALEDSITQGVPNMLVDIGNDVLQMASPQNLGRMIEGLGKDAVGNMLDPDRLWNEIQTQLLVVVKKEGLNQLSNVATESISSIVPGDLQMDVPLNFSGFIASGDISDVVSLDSMPIHLESAALLLTGMVGYRPDDETYGTVFMGDITLIVREPEEFAIRGAYINGRKDGQSYWFAQLQTEDPDKKVGAPLSEKASPLKNPIKLGFVNIVAASGRVMKKMAIGDNGFPVPDFTKDMSAAIHFIVHDGNSSGGLMKLEVRGKYDVAANGDYVIEFEGAVAIKSSGGEPEPSESAFAYGRVEIRYNSAKKHFYGFAEASVKGPVCAYASLLVDTQPGRWRVAVGTLEKPVVFTPGCVAWGVRGFVDVDQETAEFGFGLQYSVYAYYSFGIGIADVGIEIDAGVAVDVFAKIRYKPHFALMRAGVQITAWAKIGVAVKKKWGSTSRFNLIDIKVQGLVYLEFEPAPTKMVGKVNGHVRICGIGAGFNANVDMTIS</sequence>
<feature type="chain" id="PRO_5031269667" description="TANFOR domain-containing protein" evidence="2">
    <location>
        <begin position="28"/>
        <end position="1647"/>
    </location>
</feature>
<keyword evidence="4" id="KW-1185">Reference proteome</keyword>
<dbReference type="Proteomes" id="UP000576082">
    <property type="component" value="Unassembled WGS sequence"/>
</dbReference>
<comment type="caution">
    <text evidence="3">The sequence shown here is derived from an EMBL/GenBank/DDBJ whole genome shotgun (WGS) entry which is preliminary data.</text>
</comment>
<gene>
    <name evidence="3" type="ORF">HHU12_23085</name>
</gene>
<name>A0A7X9RY23_9BACT</name>
<protein>
    <recommendedName>
        <fullName evidence="5">TANFOR domain-containing protein</fullName>
    </recommendedName>
</protein>
<evidence type="ECO:0008006" key="5">
    <source>
        <dbReference type="Google" id="ProtNLM"/>
    </source>
</evidence>
<accession>A0A7X9RY23</accession>
<dbReference type="EMBL" id="JABANE010000077">
    <property type="protein sequence ID" value="NME70878.1"/>
    <property type="molecule type" value="Genomic_DNA"/>
</dbReference>
<evidence type="ECO:0000256" key="1">
    <source>
        <dbReference type="SAM" id="Coils"/>
    </source>
</evidence>
<reference evidence="3 4" key="1">
    <citation type="submission" date="2020-04" db="EMBL/GenBank/DDBJ databases">
        <title>Flammeovirga sp. SR4, a novel species isolated from seawater.</title>
        <authorList>
            <person name="Wang X."/>
        </authorList>
    </citation>
    <scope>NUCLEOTIDE SEQUENCE [LARGE SCALE GENOMIC DNA]</scope>
    <source>
        <strain evidence="3 4">ATCC 23126</strain>
    </source>
</reference>
<keyword evidence="2" id="KW-0732">Signal</keyword>
<dbReference type="RefSeq" id="WP_169659105.1">
    <property type="nucleotide sequence ID" value="NZ_JABANE010000077.1"/>
</dbReference>